<keyword evidence="5" id="KW-0560">Oxidoreductase</keyword>
<evidence type="ECO:0000256" key="3">
    <source>
        <dbReference type="ARBA" id="ARBA00022723"/>
    </source>
</evidence>
<gene>
    <name evidence="10" type="ORF">H7C19_23435</name>
</gene>
<proteinExistence type="predicted"/>
<evidence type="ECO:0000256" key="9">
    <source>
        <dbReference type="ARBA" id="ARBA00023264"/>
    </source>
</evidence>
<keyword evidence="7" id="KW-0443">Lipid metabolism</keyword>
<dbReference type="EMBL" id="JACJVP010000041">
    <property type="protein sequence ID" value="MBB6673637.1"/>
    <property type="molecule type" value="Genomic_DNA"/>
</dbReference>
<keyword evidence="4" id="KW-0521">NADP</keyword>
<keyword evidence="3" id="KW-0479">Metal-binding</keyword>
<keyword evidence="8" id="KW-0594">Phospholipid biosynthesis</keyword>
<evidence type="ECO:0000256" key="7">
    <source>
        <dbReference type="ARBA" id="ARBA00023098"/>
    </source>
</evidence>
<dbReference type="InterPro" id="IPR016205">
    <property type="entry name" value="Glycerol_DH"/>
</dbReference>
<evidence type="ECO:0000313" key="10">
    <source>
        <dbReference type="EMBL" id="MBB6673637.1"/>
    </source>
</evidence>
<protein>
    <submittedName>
        <fullName evidence="10">sn-glycerol-1-phosphate dehydrogenase</fullName>
    </submittedName>
</protein>
<dbReference type="Pfam" id="PF13685">
    <property type="entry name" value="Fe-ADH_2"/>
    <property type="match status" value="1"/>
</dbReference>
<keyword evidence="11" id="KW-1185">Reference proteome</keyword>
<keyword evidence="6" id="KW-0520">NAD</keyword>
<comment type="caution">
    <text evidence="10">The sequence shown here is derived from an EMBL/GenBank/DDBJ whole genome shotgun (WGS) entry which is preliminary data.</text>
</comment>
<dbReference type="GO" id="GO:0008654">
    <property type="term" value="P:phospholipid biosynthetic process"/>
    <property type="evidence" value="ECO:0007669"/>
    <property type="project" value="UniProtKB-KW"/>
</dbReference>
<dbReference type="GO" id="GO:0016614">
    <property type="term" value="F:oxidoreductase activity, acting on CH-OH group of donors"/>
    <property type="evidence" value="ECO:0007669"/>
    <property type="project" value="InterPro"/>
</dbReference>
<dbReference type="Proteomes" id="UP000547209">
    <property type="component" value="Unassembled WGS sequence"/>
</dbReference>
<dbReference type="InterPro" id="IPR032837">
    <property type="entry name" value="G1PDH"/>
</dbReference>
<evidence type="ECO:0000256" key="1">
    <source>
        <dbReference type="ARBA" id="ARBA00022490"/>
    </source>
</evidence>
<dbReference type="SUPFAM" id="SSF56796">
    <property type="entry name" value="Dehydroquinate synthase-like"/>
    <property type="match status" value="1"/>
</dbReference>
<organism evidence="10 11">
    <name type="scientific">Cohnella nanjingensis</name>
    <dbReference type="NCBI Taxonomy" id="1387779"/>
    <lineage>
        <taxon>Bacteria</taxon>
        <taxon>Bacillati</taxon>
        <taxon>Bacillota</taxon>
        <taxon>Bacilli</taxon>
        <taxon>Bacillales</taxon>
        <taxon>Paenibacillaceae</taxon>
        <taxon>Cohnella</taxon>
    </lineage>
</organism>
<evidence type="ECO:0000256" key="6">
    <source>
        <dbReference type="ARBA" id="ARBA00023027"/>
    </source>
</evidence>
<evidence type="ECO:0000256" key="2">
    <source>
        <dbReference type="ARBA" id="ARBA00022516"/>
    </source>
</evidence>
<keyword evidence="2" id="KW-0444">Lipid biosynthesis</keyword>
<keyword evidence="9" id="KW-1208">Phospholipid metabolism</keyword>
<evidence type="ECO:0000256" key="5">
    <source>
        <dbReference type="ARBA" id="ARBA00023002"/>
    </source>
</evidence>
<dbReference type="AlphaFoldDB" id="A0A7X0RTX5"/>
<dbReference type="CDD" id="cd08175">
    <property type="entry name" value="G1PDH"/>
    <property type="match status" value="1"/>
</dbReference>
<evidence type="ECO:0000256" key="8">
    <source>
        <dbReference type="ARBA" id="ARBA00023209"/>
    </source>
</evidence>
<accession>A0A7X0RTX5</accession>
<dbReference type="PANTHER" id="PTHR43616">
    <property type="entry name" value="GLYCEROL DEHYDROGENASE"/>
    <property type="match status" value="1"/>
</dbReference>
<evidence type="ECO:0000313" key="11">
    <source>
        <dbReference type="Proteomes" id="UP000547209"/>
    </source>
</evidence>
<keyword evidence="1" id="KW-0963">Cytoplasm</keyword>
<dbReference type="GO" id="GO:0046872">
    <property type="term" value="F:metal ion binding"/>
    <property type="evidence" value="ECO:0007669"/>
    <property type="project" value="UniProtKB-KW"/>
</dbReference>
<dbReference type="PANTHER" id="PTHR43616:SF5">
    <property type="entry name" value="GLYCEROL DEHYDROGENASE 1"/>
    <property type="match status" value="1"/>
</dbReference>
<dbReference type="Gene3D" id="1.20.1090.10">
    <property type="entry name" value="Dehydroquinate synthase-like - alpha domain"/>
    <property type="match status" value="1"/>
</dbReference>
<name>A0A7X0RTX5_9BACL</name>
<sequence>MRRRRMGSEQQEGMHRRMGMERLELRAGAIRLVTPYLAEKGYRRVVIVADAHTYAAAGKTLEEDLTAARIAAPVSRIKPNAIGDVVADEASIVQLLLDIQQHQAEAVVAAGSGTLHDIARYAAYTAGIPFVSVPTAPSVDGFNSKGAPLLIRGDKITIGAIGPDAIFADLDILVQAPPSLVAAGFGDMLGKHTSLFDWRFGALAAGEPYLEEAAVMTRSALRQCMDQAGLIAKRDEEGIAVLTGALIESGFAMLLFGQSHPASGAEHHLSHYWEMECIRQGRKQLLHGAKVGVACIEISKLYHRLAEEGAGRWSGRERIGGQWEEIAALIGQIPDAETLVGVLRTVGGPTSPADLGISEELVARSLREAHHIRPNRYTLLHAYNEA</sequence>
<evidence type="ECO:0000256" key="4">
    <source>
        <dbReference type="ARBA" id="ARBA00022857"/>
    </source>
</evidence>
<dbReference type="Gene3D" id="3.40.50.1970">
    <property type="match status" value="1"/>
</dbReference>
<reference evidence="10 11" key="1">
    <citation type="submission" date="2020-08" db="EMBL/GenBank/DDBJ databases">
        <title>Cohnella phylogeny.</title>
        <authorList>
            <person name="Dunlap C."/>
        </authorList>
    </citation>
    <scope>NUCLEOTIDE SEQUENCE [LARGE SCALE GENOMIC DNA]</scope>
    <source>
        <strain evidence="10 11">DSM 28246</strain>
    </source>
</reference>